<dbReference type="AlphaFoldDB" id="A0A5C7FJ71"/>
<evidence type="ECO:0000259" key="1">
    <source>
        <dbReference type="Pfam" id="PF01471"/>
    </source>
</evidence>
<feature type="domain" description="Peptidoglycan binding-like" evidence="1">
    <location>
        <begin position="599"/>
        <end position="643"/>
    </location>
</feature>
<dbReference type="EMBL" id="VOXD01000003">
    <property type="protein sequence ID" value="TXF91252.1"/>
    <property type="molecule type" value="Genomic_DNA"/>
</dbReference>
<organism evidence="2 3">
    <name type="scientific">Neolewinella aurantiaca</name>
    <dbReference type="NCBI Taxonomy" id="2602767"/>
    <lineage>
        <taxon>Bacteria</taxon>
        <taxon>Pseudomonadati</taxon>
        <taxon>Bacteroidota</taxon>
        <taxon>Saprospiria</taxon>
        <taxon>Saprospirales</taxon>
        <taxon>Lewinellaceae</taxon>
        <taxon>Neolewinella</taxon>
    </lineage>
</organism>
<comment type="caution">
    <text evidence="2">The sequence shown here is derived from an EMBL/GenBank/DDBJ whole genome shotgun (WGS) entry which is preliminary data.</text>
</comment>
<dbReference type="InterPro" id="IPR002477">
    <property type="entry name" value="Peptidoglycan-bd-like"/>
</dbReference>
<keyword evidence="3" id="KW-1185">Reference proteome</keyword>
<name>A0A5C7FJ71_9BACT</name>
<proteinExistence type="predicted"/>
<dbReference type="Proteomes" id="UP000321907">
    <property type="component" value="Unassembled WGS sequence"/>
</dbReference>
<evidence type="ECO:0000313" key="3">
    <source>
        <dbReference type="Proteomes" id="UP000321907"/>
    </source>
</evidence>
<dbReference type="Gene3D" id="1.10.101.10">
    <property type="entry name" value="PGBD-like superfamily/PGBD"/>
    <property type="match status" value="1"/>
</dbReference>
<dbReference type="OrthoDB" id="9782229at2"/>
<protein>
    <recommendedName>
        <fullName evidence="1">Peptidoglycan binding-like domain-containing protein</fullName>
    </recommendedName>
</protein>
<evidence type="ECO:0000313" key="2">
    <source>
        <dbReference type="EMBL" id="TXF91252.1"/>
    </source>
</evidence>
<dbReference type="InterPro" id="IPR036365">
    <property type="entry name" value="PGBD-like_sf"/>
</dbReference>
<reference evidence="2 3" key="1">
    <citation type="submission" date="2019-08" db="EMBL/GenBank/DDBJ databases">
        <title>Lewinella sp. strain SSH13 Genome sequencing and assembly.</title>
        <authorList>
            <person name="Kim I."/>
        </authorList>
    </citation>
    <scope>NUCLEOTIDE SEQUENCE [LARGE SCALE GENOMIC DNA]</scope>
    <source>
        <strain evidence="2 3">SSH13</strain>
    </source>
</reference>
<dbReference type="Pfam" id="PF01471">
    <property type="entry name" value="PG_binding_1"/>
    <property type="match status" value="1"/>
</dbReference>
<dbReference type="InterPro" id="IPR036366">
    <property type="entry name" value="PGBDSf"/>
</dbReference>
<accession>A0A5C7FJ71</accession>
<sequence length="654" mass="70427">MLSGPLRSAGFILLQTTLPFRTSYIMTKLYLAGLLACATSFLVAQNTLPLPSGTPPEVAGKCYAVCHIPAQFQSVTESINTSGASEHMIVVEPQYETYTEEVMVKAAGYRLVDVPAEYTTVEERVMVAPAYEEMVVEAAKFETVTERVLVEEGATEYRVGQPTYETVTNANLYYGMSDDTRPGIYSTNYGNVLDPNSRKGIDSSTDPFNPNNPNGFLNAPNSPMNANTPSLYTNNDIAKLFNPDNADSPFSSAYIKANGIDAARAEGTRLLQQMQVGTIAPYITTESRVKLDRIPRSFRTETETVEVSPAYMTFQQVPVECETGDCVSFCQVEVPAQTQTVDKVIAEACPAGYTVAAVEQGGDDYCVRLSYEPAVYGARQILVGGPTITEKSSEAKYRDVQVQRLVSPAKVVTRQVEAKYETVTKRVVAREAYTRYELVPAEFKTITRRVRRGLAGAEYIVPGGVFMAPTTYGNRSTDPNAVSSLPTIVNPGAGGQLPGSVLPYTLGSGPDRAGNIEASGYAPVNPNPGTAAGAEGMPANYYTAGCPTGYRYDPTDGLCKSKEDVAAKTTSYTRQEMTGKGNFSEWVEVVCPGKGSAATIEQVQRALNRAGYNAGTADGIMGAKTKTALAKYQRDNGLPIGGMNAPTLRKLGLR</sequence>
<gene>
    <name evidence="2" type="ORF">FUA23_03245</name>
</gene>
<dbReference type="SUPFAM" id="SSF47090">
    <property type="entry name" value="PGBD-like"/>
    <property type="match status" value="1"/>
</dbReference>